<proteinExistence type="predicted"/>
<feature type="region of interest" description="Disordered" evidence="1">
    <location>
        <begin position="64"/>
        <end position="156"/>
    </location>
</feature>
<sequence length="281" mass="28735">MWEPTGPLPASVYWRRRWVALASVVVLFAVLGLTVAALVHGRSEPTSDEPTALAANQAALSGEAPTSVLPAAPPGDPTAFVAPGADPADPTVGTGVTTGPGTQIAPTDAPSTAPVTDESRVETSPAAAAEALPPGDQQPSPPATVPPTGPVPCTNDMLSVGATIDRPDHKVGDKPVVGVVVTNTSGEPCVRDLDGSRLEIVVWSGDGVNRLWSSNDCANPSTPDLRTLVPGQPVSFSVTWQGRTSTPGCAAPRTVVPAGAYRLLTRIDDLISPPTPFLLTS</sequence>
<evidence type="ECO:0000256" key="2">
    <source>
        <dbReference type="SAM" id="Phobius"/>
    </source>
</evidence>
<name>A0ABW3VIR1_9PSEU</name>
<keyword evidence="4" id="KW-1185">Reference proteome</keyword>
<evidence type="ECO:0000256" key="1">
    <source>
        <dbReference type="SAM" id="MobiDB-lite"/>
    </source>
</evidence>
<reference evidence="4" key="1">
    <citation type="journal article" date="2019" name="Int. J. Syst. Evol. Microbiol.">
        <title>The Global Catalogue of Microorganisms (GCM) 10K type strain sequencing project: providing services to taxonomists for standard genome sequencing and annotation.</title>
        <authorList>
            <consortium name="The Broad Institute Genomics Platform"/>
            <consortium name="The Broad Institute Genome Sequencing Center for Infectious Disease"/>
            <person name="Wu L."/>
            <person name="Ma J."/>
        </authorList>
    </citation>
    <scope>NUCLEOTIDE SEQUENCE [LARGE SCALE GENOMIC DNA]</scope>
    <source>
        <strain evidence="4">CCUG 49018</strain>
    </source>
</reference>
<feature type="transmembrane region" description="Helical" evidence="2">
    <location>
        <begin position="20"/>
        <end position="39"/>
    </location>
</feature>
<keyword evidence="2" id="KW-1133">Transmembrane helix</keyword>
<evidence type="ECO:0000313" key="4">
    <source>
        <dbReference type="Proteomes" id="UP001597182"/>
    </source>
</evidence>
<dbReference type="Proteomes" id="UP001597182">
    <property type="component" value="Unassembled WGS sequence"/>
</dbReference>
<feature type="compositionally biased region" description="Low complexity" evidence="1">
    <location>
        <begin position="90"/>
        <end position="102"/>
    </location>
</feature>
<feature type="compositionally biased region" description="Pro residues" evidence="1">
    <location>
        <begin position="139"/>
        <end position="150"/>
    </location>
</feature>
<keyword evidence="2" id="KW-0472">Membrane</keyword>
<gene>
    <name evidence="3" type="ORF">ACFQ34_16460</name>
</gene>
<comment type="caution">
    <text evidence="3">The sequence shown here is derived from an EMBL/GenBank/DDBJ whole genome shotgun (WGS) entry which is preliminary data.</text>
</comment>
<dbReference type="EMBL" id="JBHTMB010000141">
    <property type="protein sequence ID" value="MFD1234887.1"/>
    <property type="molecule type" value="Genomic_DNA"/>
</dbReference>
<evidence type="ECO:0008006" key="5">
    <source>
        <dbReference type="Google" id="ProtNLM"/>
    </source>
</evidence>
<keyword evidence="2" id="KW-0812">Transmembrane</keyword>
<dbReference type="RefSeq" id="WP_346091609.1">
    <property type="nucleotide sequence ID" value="NZ_BAABKS010000029.1"/>
</dbReference>
<accession>A0ABW3VIR1</accession>
<organism evidence="3 4">
    <name type="scientific">Pseudonocardia benzenivorans</name>
    <dbReference type="NCBI Taxonomy" id="228005"/>
    <lineage>
        <taxon>Bacteria</taxon>
        <taxon>Bacillati</taxon>
        <taxon>Actinomycetota</taxon>
        <taxon>Actinomycetes</taxon>
        <taxon>Pseudonocardiales</taxon>
        <taxon>Pseudonocardiaceae</taxon>
        <taxon>Pseudonocardia</taxon>
    </lineage>
</organism>
<protein>
    <recommendedName>
        <fullName evidence="5">MucR family transcriptional regulator</fullName>
    </recommendedName>
</protein>
<evidence type="ECO:0000313" key="3">
    <source>
        <dbReference type="EMBL" id="MFD1234887.1"/>
    </source>
</evidence>